<evidence type="ECO:0000313" key="1">
    <source>
        <dbReference type="EMBL" id="EDM85651.1"/>
    </source>
</evidence>
<protein>
    <submittedName>
        <fullName evidence="1">Uncharacterized protein</fullName>
    </submittedName>
</protein>
<accession>A5ZXP7</accession>
<dbReference type="EMBL" id="AAVO02000026">
    <property type="protein sequence ID" value="EDM85651.1"/>
    <property type="molecule type" value="Genomic_DNA"/>
</dbReference>
<dbReference type="AlphaFoldDB" id="A5ZXP7"/>
<sequence length="38" mass="4335">MALGSEFAIIYFLSNRKLNLIQPLKKSFMLQTEIMSAS</sequence>
<dbReference type="HOGENOM" id="CLU_3325136_0_0_9"/>
<comment type="caution">
    <text evidence="1">The sequence shown here is derived from an EMBL/GenBank/DDBJ whole genome shotgun (WGS) entry which is preliminary data.</text>
</comment>
<proteinExistence type="predicted"/>
<name>A5ZXP7_9FIRM</name>
<gene>
    <name evidence="1" type="ORF">RUMOBE_03802</name>
</gene>
<dbReference type="Proteomes" id="UP000006002">
    <property type="component" value="Unassembled WGS sequence"/>
</dbReference>
<organism evidence="1 2">
    <name type="scientific">Blautia obeum ATCC 29174</name>
    <dbReference type="NCBI Taxonomy" id="411459"/>
    <lineage>
        <taxon>Bacteria</taxon>
        <taxon>Bacillati</taxon>
        <taxon>Bacillota</taxon>
        <taxon>Clostridia</taxon>
        <taxon>Lachnospirales</taxon>
        <taxon>Lachnospiraceae</taxon>
        <taxon>Blautia</taxon>
    </lineage>
</organism>
<reference evidence="1 2" key="2">
    <citation type="submission" date="2007-04" db="EMBL/GenBank/DDBJ databases">
        <title>Draft genome sequence of Ruminococcus obeum (ATCC 29174).</title>
        <authorList>
            <person name="Sudarsanam P."/>
            <person name="Ley R."/>
            <person name="Guruge J."/>
            <person name="Turnbaugh P.J."/>
            <person name="Mahowald M."/>
            <person name="Liep D."/>
            <person name="Gordon J."/>
        </authorList>
    </citation>
    <scope>NUCLEOTIDE SEQUENCE [LARGE SCALE GENOMIC DNA]</scope>
    <source>
        <strain evidence="1 2">ATCC 29174</strain>
    </source>
</reference>
<evidence type="ECO:0000313" key="2">
    <source>
        <dbReference type="Proteomes" id="UP000006002"/>
    </source>
</evidence>
<reference evidence="1 2" key="1">
    <citation type="submission" date="2007-03" db="EMBL/GenBank/DDBJ databases">
        <authorList>
            <person name="Fulton L."/>
            <person name="Clifton S."/>
            <person name="Fulton B."/>
            <person name="Xu J."/>
            <person name="Minx P."/>
            <person name="Pepin K.H."/>
            <person name="Johnson M."/>
            <person name="Thiruvilangam P."/>
            <person name="Bhonagiri V."/>
            <person name="Nash W.E."/>
            <person name="Mardis E.R."/>
            <person name="Wilson R.K."/>
        </authorList>
    </citation>
    <scope>NUCLEOTIDE SEQUENCE [LARGE SCALE GENOMIC DNA]</scope>
    <source>
        <strain evidence="1 2">ATCC 29174</strain>
    </source>
</reference>